<dbReference type="Proteomes" id="UP001303046">
    <property type="component" value="Unassembled WGS sequence"/>
</dbReference>
<evidence type="ECO:0000313" key="3">
    <source>
        <dbReference type="EMBL" id="KAK6740844.1"/>
    </source>
</evidence>
<comment type="caution">
    <text evidence="3">The sequence shown here is derived from an EMBL/GenBank/DDBJ whole genome shotgun (WGS) entry which is preliminary data.</text>
</comment>
<gene>
    <name evidence="3" type="primary">Necator_chrIII.g9740</name>
    <name evidence="3" type="ORF">RB195_008975</name>
</gene>
<keyword evidence="4" id="KW-1185">Reference proteome</keyword>
<evidence type="ECO:0000256" key="2">
    <source>
        <dbReference type="SAM" id="SignalP"/>
    </source>
</evidence>
<name>A0ABR1CR76_NECAM</name>
<evidence type="ECO:0000313" key="4">
    <source>
        <dbReference type="Proteomes" id="UP001303046"/>
    </source>
</evidence>
<feature type="signal peptide" evidence="2">
    <location>
        <begin position="1"/>
        <end position="32"/>
    </location>
</feature>
<reference evidence="3 4" key="1">
    <citation type="submission" date="2023-08" db="EMBL/GenBank/DDBJ databases">
        <title>A Necator americanus chromosomal reference genome.</title>
        <authorList>
            <person name="Ilik V."/>
            <person name="Petrzelkova K.J."/>
            <person name="Pardy F."/>
            <person name="Fuh T."/>
            <person name="Niatou-Singa F.S."/>
            <person name="Gouil Q."/>
            <person name="Baker L."/>
            <person name="Ritchie M.E."/>
            <person name="Jex A.R."/>
            <person name="Gazzola D."/>
            <person name="Li H."/>
            <person name="Toshio Fujiwara R."/>
            <person name="Zhan B."/>
            <person name="Aroian R.V."/>
            <person name="Pafco B."/>
            <person name="Schwarz E.M."/>
        </authorList>
    </citation>
    <scope>NUCLEOTIDE SEQUENCE [LARGE SCALE GENOMIC DNA]</scope>
    <source>
        <strain evidence="3 4">Aroian</strain>
        <tissue evidence="3">Whole animal</tissue>
    </source>
</reference>
<feature type="region of interest" description="Disordered" evidence="1">
    <location>
        <begin position="95"/>
        <end position="121"/>
    </location>
</feature>
<feature type="compositionally biased region" description="Basic and acidic residues" evidence="1">
    <location>
        <begin position="101"/>
        <end position="121"/>
    </location>
</feature>
<keyword evidence="2" id="KW-0732">Signal</keyword>
<dbReference type="EMBL" id="JAVFWL010000003">
    <property type="protein sequence ID" value="KAK6740844.1"/>
    <property type="molecule type" value="Genomic_DNA"/>
</dbReference>
<feature type="chain" id="PRO_5045397607" evidence="2">
    <location>
        <begin position="33"/>
        <end position="121"/>
    </location>
</feature>
<protein>
    <submittedName>
        <fullName evidence="3">Uncharacterized protein</fullName>
    </submittedName>
</protein>
<evidence type="ECO:0000256" key="1">
    <source>
        <dbReference type="SAM" id="MobiDB-lite"/>
    </source>
</evidence>
<organism evidence="3 4">
    <name type="scientific">Necator americanus</name>
    <name type="common">Human hookworm</name>
    <dbReference type="NCBI Taxonomy" id="51031"/>
    <lineage>
        <taxon>Eukaryota</taxon>
        <taxon>Metazoa</taxon>
        <taxon>Ecdysozoa</taxon>
        <taxon>Nematoda</taxon>
        <taxon>Chromadorea</taxon>
        <taxon>Rhabditida</taxon>
        <taxon>Rhabditina</taxon>
        <taxon>Rhabditomorpha</taxon>
        <taxon>Strongyloidea</taxon>
        <taxon>Ancylostomatidae</taxon>
        <taxon>Bunostominae</taxon>
        <taxon>Necator</taxon>
    </lineage>
</organism>
<sequence>MNSSESNKSCVVAFPSAFPVLLLMSNIAAVGGDEKNTNKFHFRDIIVEKFANEFAQALHKCVQGSALGAAGRVRRRRLLKEGAAVMRTHSRAVAVRPSVRPTDRAMPRPPWDKRMYEDEAA</sequence>
<accession>A0ABR1CR76</accession>
<proteinExistence type="predicted"/>